<evidence type="ECO:0000313" key="3">
    <source>
        <dbReference type="Proteomes" id="UP000366945"/>
    </source>
</evidence>
<comment type="similarity">
    <text evidence="1">Belongs to the LcrH/SycD chaperone family.</text>
</comment>
<sequence length="390" mass="42102">MKRQDERTDTTPGGMQAVLNVVVRDAMSGLVRVASDHRVELSSELERPFNAPANAPAPAEPSFRQRSATLALRVCARRTEANHARAREAFCASQKVAIQADYTVAEAQVVLDVLSPGDPQYARATHKSKTALVSAREAATRADACYRAVRAGSPDGWVRCLAAMPLPVVTTQANKSHLTGKTTKGANWRMAGGTPCGFLPTGKLAGRRLTRCRVSEGAKAMANAAKQLETEDVRATSAIWDAVIAGASLKDIQGISSETMEGLYAHAYDFYSKGQLAQAEAFFRFLCIYDFYNPEYIVGLAAVCQLKGEYQKAVDLYAMAFAVGKNDYRPVFYAGQCQMMMQDATAARECFSQVCESSFDGDLRSKAKAYLSVIDGEPAQDTGASAKEAA</sequence>
<organism evidence="2 3">
    <name type="scientific">Pandoraea pneumonica</name>
    <dbReference type="NCBI Taxonomy" id="2508299"/>
    <lineage>
        <taxon>Bacteria</taxon>
        <taxon>Pseudomonadati</taxon>
        <taxon>Pseudomonadota</taxon>
        <taxon>Betaproteobacteria</taxon>
        <taxon>Burkholderiales</taxon>
        <taxon>Burkholderiaceae</taxon>
        <taxon>Pandoraea</taxon>
    </lineage>
</organism>
<reference evidence="2 3" key="1">
    <citation type="submission" date="2019-08" db="EMBL/GenBank/DDBJ databases">
        <authorList>
            <person name="Peeters C."/>
        </authorList>
    </citation>
    <scope>NUCLEOTIDE SEQUENCE [LARGE SCALE GENOMIC DNA]</scope>
    <source>
        <strain evidence="2 3">LMG 31114</strain>
    </source>
</reference>
<dbReference type="AlphaFoldDB" id="A0A5E4UWI6"/>
<dbReference type="GeneID" id="300407302"/>
<evidence type="ECO:0000313" key="2">
    <source>
        <dbReference type="EMBL" id="VVE04338.1"/>
    </source>
</evidence>
<dbReference type="PRINTS" id="PR01595">
    <property type="entry name" value="SYCDCHAPRONE"/>
</dbReference>
<evidence type="ECO:0000256" key="1">
    <source>
        <dbReference type="ARBA" id="ARBA00010244"/>
    </source>
</evidence>
<dbReference type="NCBIfam" id="NF011859">
    <property type="entry name" value="PRK15331.1"/>
    <property type="match status" value="1"/>
</dbReference>
<protein>
    <submittedName>
        <fullName evidence="2">Chaperone protein SicA</fullName>
    </submittedName>
</protein>
<dbReference type="EMBL" id="CABPSK010000002">
    <property type="protein sequence ID" value="VVE04338.1"/>
    <property type="molecule type" value="Genomic_DNA"/>
</dbReference>
<dbReference type="InterPro" id="IPR011716">
    <property type="entry name" value="TPR-3"/>
</dbReference>
<name>A0A5E4UWI6_9BURK</name>
<keyword evidence="3" id="KW-1185">Reference proteome</keyword>
<dbReference type="InterPro" id="IPR005415">
    <property type="entry name" value="T3SS_Ca_resp_chp_LcrH/SycD"/>
</dbReference>
<dbReference type="Pfam" id="PF07720">
    <property type="entry name" value="TPR_3"/>
    <property type="match status" value="2"/>
</dbReference>
<dbReference type="InterPro" id="IPR011990">
    <property type="entry name" value="TPR-like_helical_dom_sf"/>
</dbReference>
<accession>A0A5E4UWI6</accession>
<dbReference type="RefSeq" id="WP_281350965.1">
    <property type="nucleotide sequence ID" value="NZ_CABPSK010000002.1"/>
</dbReference>
<dbReference type="Proteomes" id="UP000366945">
    <property type="component" value="Unassembled WGS sequence"/>
</dbReference>
<dbReference type="SUPFAM" id="SSF48452">
    <property type="entry name" value="TPR-like"/>
    <property type="match status" value="1"/>
</dbReference>
<proteinExistence type="inferred from homology"/>
<dbReference type="NCBIfam" id="TIGR02552">
    <property type="entry name" value="LcrH_SycD"/>
    <property type="match status" value="1"/>
</dbReference>
<gene>
    <name evidence="2" type="primary">sicA</name>
    <name evidence="2" type="ORF">PPN31114_02295</name>
</gene>
<dbReference type="Gene3D" id="1.25.40.10">
    <property type="entry name" value="Tetratricopeptide repeat domain"/>
    <property type="match status" value="1"/>
</dbReference>